<dbReference type="PANTHER" id="PTHR10472">
    <property type="entry name" value="D-TYROSYL-TRNA TYR DEACYLASE"/>
    <property type="match status" value="1"/>
</dbReference>
<dbReference type="GO" id="GO:0000049">
    <property type="term" value="F:tRNA binding"/>
    <property type="evidence" value="ECO:0007669"/>
    <property type="project" value="UniProtKB-UniRule"/>
</dbReference>
<dbReference type="GO" id="GO:0106026">
    <property type="term" value="F:Gly-tRNA(Ala) deacylase activity"/>
    <property type="evidence" value="ECO:0007669"/>
    <property type="project" value="UniProtKB-UniRule"/>
</dbReference>
<gene>
    <name evidence="2 3" type="primary">dtd</name>
    <name evidence="3" type="ORF">OE105_07930</name>
</gene>
<reference evidence="3" key="1">
    <citation type="submission" date="2022-09" db="EMBL/GenBank/DDBJ databases">
        <title>Complete Genomes of Fervidibacillus albus and Fervidibacillus halotolerans isolated from tidal flat sediments.</title>
        <authorList>
            <person name="Kwon K.K."/>
            <person name="Yang S.-H."/>
            <person name="Park M.J."/>
            <person name="Oh H.-M."/>
        </authorList>
    </citation>
    <scope>NUCLEOTIDE SEQUENCE</scope>
    <source>
        <strain evidence="3">MEBiC13594</strain>
    </source>
</reference>
<dbReference type="Proteomes" id="UP001164726">
    <property type="component" value="Chromosome"/>
</dbReference>
<sequence>MKIVLQRTKSASVSVQDEIVGSIEKGFVLLVGVTHDDTEKDADYLADKIAGLRIFEDDNGKMNLSLEEVGGEILSISQFTLYADTRKGRRPNFMAAAKPDKAETLYRYFNQRLEEKGFRVETGRFGEMMDVSLINDGPVTLILESKNE</sequence>
<name>A0A9E8LY48_9BACI</name>
<feature type="short sequence motif" description="Gly-cisPro motif, important for rejection of L-amino acids" evidence="2">
    <location>
        <begin position="137"/>
        <end position="138"/>
    </location>
</feature>
<dbReference type="KEGG" id="fhl:OE105_07930"/>
<keyword evidence="2" id="KW-0820">tRNA-binding</keyword>
<dbReference type="Pfam" id="PF02580">
    <property type="entry name" value="Tyr_Deacylase"/>
    <property type="match status" value="1"/>
</dbReference>
<protein>
    <recommendedName>
        <fullName evidence="2">D-aminoacyl-tRNA deacylase</fullName>
        <shortName evidence="2">DTD</shortName>
        <ecNumber evidence="2">3.1.1.96</ecNumber>
    </recommendedName>
    <alternativeName>
        <fullName evidence="2">Gly-tRNA(Ala) deacylase</fullName>
        <ecNumber evidence="2">3.1.1.-</ecNumber>
    </alternativeName>
</protein>
<comment type="catalytic activity">
    <reaction evidence="2">
        <text>glycyl-tRNA(Ala) + H2O = tRNA(Ala) + glycine + H(+)</text>
        <dbReference type="Rhea" id="RHEA:53744"/>
        <dbReference type="Rhea" id="RHEA-COMP:9657"/>
        <dbReference type="Rhea" id="RHEA-COMP:13640"/>
        <dbReference type="ChEBI" id="CHEBI:15377"/>
        <dbReference type="ChEBI" id="CHEBI:15378"/>
        <dbReference type="ChEBI" id="CHEBI:57305"/>
        <dbReference type="ChEBI" id="CHEBI:78442"/>
        <dbReference type="ChEBI" id="CHEBI:78522"/>
    </reaction>
</comment>
<dbReference type="GO" id="GO:0051500">
    <property type="term" value="F:D-tyrosyl-tRNA(Tyr) deacylase activity"/>
    <property type="evidence" value="ECO:0007669"/>
    <property type="project" value="TreeGrafter"/>
</dbReference>
<accession>A0A9E8LY48</accession>
<evidence type="ECO:0000256" key="2">
    <source>
        <dbReference type="HAMAP-Rule" id="MF_00518"/>
    </source>
</evidence>
<dbReference type="EMBL" id="CP106877">
    <property type="protein sequence ID" value="WAA11557.1"/>
    <property type="molecule type" value="Genomic_DNA"/>
</dbReference>
<comment type="subcellular location">
    <subcellularLocation>
        <location evidence="2">Cytoplasm</location>
    </subcellularLocation>
</comment>
<comment type="catalytic activity">
    <reaction evidence="2">
        <text>a D-aminoacyl-tRNA + H2O = a tRNA + a D-alpha-amino acid + H(+)</text>
        <dbReference type="Rhea" id="RHEA:13953"/>
        <dbReference type="Rhea" id="RHEA-COMP:10123"/>
        <dbReference type="Rhea" id="RHEA-COMP:10124"/>
        <dbReference type="ChEBI" id="CHEBI:15377"/>
        <dbReference type="ChEBI" id="CHEBI:15378"/>
        <dbReference type="ChEBI" id="CHEBI:59871"/>
        <dbReference type="ChEBI" id="CHEBI:78442"/>
        <dbReference type="ChEBI" id="CHEBI:79333"/>
        <dbReference type="EC" id="3.1.1.96"/>
    </reaction>
</comment>
<dbReference type="InterPro" id="IPR023509">
    <property type="entry name" value="DTD-like_sf"/>
</dbReference>
<dbReference type="AlphaFoldDB" id="A0A9E8LY48"/>
<organism evidence="3 4">
    <name type="scientific">Fervidibacillus halotolerans</name>
    <dbReference type="NCBI Taxonomy" id="2980027"/>
    <lineage>
        <taxon>Bacteria</taxon>
        <taxon>Bacillati</taxon>
        <taxon>Bacillota</taxon>
        <taxon>Bacilli</taxon>
        <taxon>Bacillales</taxon>
        <taxon>Bacillaceae</taxon>
        <taxon>Fervidibacillus</taxon>
    </lineage>
</organism>
<dbReference type="SUPFAM" id="SSF69500">
    <property type="entry name" value="DTD-like"/>
    <property type="match status" value="1"/>
</dbReference>
<keyword evidence="2" id="KW-0963">Cytoplasm</keyword>
<dbReference type="NCBIfam" id="TIGR00256">
    <property type="entry name" value="D-aminoacyl-tRNA deacylase"/>
    <property type="match status" value="1"/>
</dbReference>
<keyword evidence="2" id="KW-0694">RNA-binding</keyword>
<dbReference type="GO" id="GO:0043908">
    <property type="term" value="F:Ser(Gly)-tRNA(Ala) hydrolase activity"/>
    <property type="evidence" value="ECO:0007669"/>
    <property type="project" value="UniProtKB-UniRule"/>
</dbReference>
<dbReference type="HAMAP" id="MF_00518">
    <property type="entry name" value="Deacylase_Dtd"/>
    <property type="match status" value="1"/>
</dbReference>
<evidence type="ECO:0000256" key="1">
    <source>
        <dbReference type="ARBA" id="ARBA00009673"/>
    </source>
</evidence>
<keyword evidence="2 3" id="KW-0378">Hydrolase</keyword>
<keyword evidence="4" id="KW-1185">Reference proteome</keyword>
<evidence type="ECO:0000313" key="3">
    <source>
        <dbReference type="EMBL" id="WAA11557.1"/>
    </source>
</evidence>
<dbReference type="Gene3D" id="3.50.80.10">
    <property type="entry name" value="D-tyrosyl-tRNA(Tyr) deacylase"/>
    <property type="match status" value="1"/>
</dbReference>
<dbReference type="GO" id="GO:0005737">
    <property type="term" value="C:cytoplasm"/>
    <property type="evidence" value="ECO:0007669"/>
    <property type="project" value="UniProtKB-SubCell"/>
</dbReference>
<evidence type="ECO:0000313" key="4">
    <source>
        <dbReference type="Proteomes" id="UP001164726"/>
    </source>
</evidence>
<proteinExistence type="inferred from homology"/>
<dbReference type="PANTHER" id="PTHR10472:SF5">
    <property type="entry name" value="D-AMINOACYL-TRNA DEACYLASE 1"/>
    <property type="match status" value="1"/>
</dbReference>
<dbReference type="InterPro" id="IPR003732">
    <property type="entry name" value="Daa-tRNA_deacyls_DTD"/>
</dbReference>
<dbReference type="EC" id="3.1.1.96" evidence="2"/>
<comment type="similarity">
    <text evidence="1 2">Belongs to the DTD family.</text>
</comment>
<dbReference type="GO" id="GO:0019478">
    <property type="term" value="P:D-amino acid catabolic process"/>
    <property type="evidence" value="ECO:0007669"/>
    <property type="project" value="UniProtKB-UniRule"/>
</dbReference>
<dbReference type="EC" id="3.1.1.-" evidence="2"/>
<comment type="subunit">
    <text evidence="2">Homodimer.</text>
</comment>
<dbReference type="FunFam" id="3.50.80.10:FF:000001">
    <property type="entry name" value="D-aminoacyl-tRNA deacylase"/>
    <property type="match status" value="1"/>
</dbReference>
<comment type="function">
    <text evidence="2">An aminoacyl-tRNA editing enzyme that deacylates mischarged D-aminoacyl-tRNAs. Also deacylates mischarged glycyl-tRNA(Ala), protecting cells against glycine mischarging by AlaRS. Acts via tRNA-based rather than protein-based catalysis; rejects L-amino acids rather than detecting D-amino acids in the active site. By recycling D-aminoacyl-tRNA to D-amino acids and free tRNA molecules, this enzyme counteracts the toxicity associated with the formation of D-aminoacyl-tRNA entities in vivo and helps enforce protein L-homochirality.</text>
</comment>
<comment type="domain">
    <text evidence="2">A Gly-cisPro motif from one monomer fits into the active site of the other monomer to allow specific chiral rejection of L-amino acids.</text>
</comment>
<dbReference type="CDD" id="cd00563">
    <property type="entry name" value="Dtyr_deacylase"/>
    <property type="match status" value="1"/>
</dbReference>
<dbReference type="RefSeq" id="WP_275419668.1">
    <property type="nucleotide sequence ID" value="NZ_CP106877.1"/>
</dbReference>